<dbReference type="PROSITE" id="PS50110">
    <property type="entry name" value="RESPONSE_REGULATORY"/>
    <property type="match status" value="1"/>
</dbReference>
<feature type="region of interest" description="Disordered" evidence="4">
    <location>
        <begin position="1"/>
        <end position="23"/>
    </location>
</feature>
<dbReference type="PANTHER" id="PTHR45339:SF1">
    <property type="entry name" value="HYBRID SIGNAL TRANSDUCTION HISTIDINE KINASE J"/>
    <property type="match status" value="1"/>
</dbReference>
<feature type="domain" description="Response regulatory" evidence="6">
    <location>
        <begin position="476"/>
        <end position="606"/>
    </location>
</feature>
<dbReference type="PRINTS" id="PR00344">
    <property type="entry name" value="BCTRLSENSOR"/>
</dbReference>
<organism evidence="7 8">
    <name type="scientific">Phaeomoniella chlamydospora</name>
    <name type="common">Phaeoacremonium chlamydosporum</name>
    <dbReference type="NCBI Taxonomy" id="158046"/>
    <lineage>
        <taxon>Eukaryota</taxon>
        <taxon>Fungi</taxon>
        <taxon>Dikarya</taxon>
        <taxon>Ascomycota</taxon>
        <taxon>Pezizomycotina</taxon>
        <taxon>Eurotiomycetes</taxon>
        <taxon>Chaetothyriomycetidae</taxon>
        <taxon>Phaeomoniellales</taxon>
        <taxon>Phaeomoniellaceae</taxon>
        <taxon>Phaeomoniella</taxon>
    </lineage>
</organism>
<evidence type="ECO:0000256" key="2">
    <source>
        <dbReference type="ARBA" id="ARBA00023012"/>
    </source>
</evidence>
<dbReference type="SUPFAM" id="SSF52172">
    <property type="entry name" value="CheY-like"/>
    <property type="match status" value="1"/>
</dbReference>
<evidence type="ECO:0000259" key="5">
    <source>
        <dbReference type="PROSITE" id="PS50109"/>
    </source>
</evidence>
<dbReference type="Pfam" id="PF00512">
    <property type="entry name" value="HisKA"/>
    <property type="match status" value="1"/>
</dbReference>
<evidence type="ECO:0000256" key="4">
    <source>
        <dbReference type="SAM" id="MobiDB-lite"/>
    </source>
</evidence>
<dbReference type="SMART" id="SM00387">
    <property type="entry name" value="HATPase_c"/>
    <property type="match status" value="1"/>
</dbReference>
<reference evidence="7 8" key="2">
    <citation type="submission" date="2015-05" db="EMBL/GenBank/DDBJ databases">
        <authorList>
            <person name="Morales-Cruz A."/>
            <person name="Amrine K.C."/>
            <person name="Cantu D."/>
        </authorList>
    </citation>
    <scope>NUCLEOTIDE SEQUENCE [LARGE SCALE GENOMIC DNA]</scope>
    <source>
        <strain evidence="7">UCRPC4</strain>
    </source>
</reference>
<evidence type="ECO:0000256" key="1">
    <source>
        <dbReference type="ARBA" id="ARBA00022553"/>
    </source>
</evidence>
<dbReference type="InterPro" id="IPR036890">
    <property type="entry name" value="HATPase_C_sf"/>
</dbReference>
<dbReference type="SUPFAM" id="SSF55874">
    <property type="entry name" value="ATPase domain of HSP90 chaperone/DNA topoisomerase II/histidine kinase"/>
    <property type="match status" value="1"/>
</dbReference>
<dbReference type="InterPro" id="IPR001789">
    <property type="entry name" value="Sig_transdc_resp-reg_receiver"/>
</dbReference>
<feature type="modified residue" description="4-aspartylphosphate" evidence="3">
    <location>
        <position position="527"/>
    </location>
</feature>
<dbReference type="PANTHER" id="PTHR45339">
    <property type="entry name" value="HYBRID SIGNAL TRANSDUCTION HISTIDINE KINASE J"/>
    <property type="match status" value="1"/>
</dbReference>
<sequence length="636" mass="70129">MHFTGMKAASFKSYQPPSNEKERGYPTELPVAIGTIAIVTCLAANGLLAHSATIARNKLAEVVRTRKKMWAAIAQKENAEAAAIARTEFIASASHEIRTPLHQLQGYSDLLSRTKLTEEGRLLLYAMQDATRTLSLITSNVLDWSRLEKGEAVCRPRALDVRGVCESIMNLLPNKEEGVDVELLVAVSPNVPHSVLVDETYMHRIVMNLVSNSLKFTASGYVFLCINMHESRLLITITDTGVGIPTSFLPDLFEPFKQAQTRGAHRGTGLGLSIVKQLLQNIQGTINVESMFKDDPGLAGQNGVSPAIQQTRSTLALFSSHIPRFTSGLRAAWDVYGVDVHPVSDISDILPEWKYVWVDIPYLKKHEELIQQLSEQSDWIVLVPFDSETALYETLGTSPASQFLPVQTPLMFHRILETINLTSENRAAGDNMPRMVRFAPQVDVIDKGKETPHQRSASPPLVASSSLPDLKLRSGTVLLVEDNKINQKLGTKMLKTLGYEVLLADDGQHAIDMVTEHDTAIDIILMDQSMPRKDGLSATREIRELEANGTLRGPFGRQSSRRRPIIAVTAVVGPKAEAMCRAAGTDTFLAKPLSLARLRDMLEKFMDRGASTTETLESSHSSPGHRERVGLQIDTE</sequence>
<dbReference type="Gene3D" id="3.40.50.2300">
    <property type="match status" value="1"/>
</dbReference>
<dbReference type="Proteomes" id="UP000053317">
    <property type="component" value="Unassembled WGS sequence"/>
</dbReference>
<proteinExistence type="predicted"/>
<evidence type="ECO:0000256" key="3">
    <source>
        <dbReference type="PROSITE-ProRule" id="PRU00169"/>
    </source>
</evidence>
<keyword evidence="1 3" id="KW-0597">Phosphoprotein</keyword>
<feature type="domain" description="Histidine kinase" evidence="5">
    <location>
        <begin position="92"/>
        <end position="290"/>
    </location>
</feature>
<dbReference type="InterPro" id="IPR005467">
    <property type="entry name" value="His_kinase_dom"/>
</dbReference>
<reference evidence="7 8" key="1">
    <citation type="submission" date="2015-05" db="EMBL/GenBank/DDBJ databases">
        <title>Distinctive expansion of gene families associated with plant cell wall degradation and secondary metabolism in the genomes of grapevine trunk pathogens.</title>
        <authorList>
            <person name="Lawrence D.P."/>
            <person name="Travadon R."/>
            <person name="Rolshausen P.E."/>
            <person name="Baumgartner K."/>
        </authorList>
    </citation>
    <scope>NUCLEOTIDE SEQUENCE [LARGE SCALE GENOMIC DNA]</scope>
    <source>
        <strain evidence="7">UCRPC4</strain>
    </source>
</reference>
<dbReference type="OrthoDB" id="60033at2759"/>
<dbReference type="InterPro" id="IPR003661">
    <property type="entry name" value="HisK_dim/P_dom"/>
</dbReference>
<dbReference type="InterPro" id="IPR004358">
    <property type="entry name" value="Sig_transdc_His_kin-like_C"/>
</dbReference>
<name>A0A0G2ENC3_PHACM</name>
<dbReference type="Gene3D" id="1.10.287.130">
    <property type="match status" value="1"/>
</dbReference>
<evidence type="ECO:0000313" key="7">
    <source>
        <dbReference type="EMBL" id="KKY23824.1"/>
    </source>
</evidence>
<dbReference type="InterPro" id="IPR011006">
    <property type="entry name" value="CheY-like_superfamily"/>
</dbReference>
<protein>
    <submittedName>
        <fullName evidence="7">Putative ethylene receptor</fullName>
    </submittedName>
</protein>
<feature type="compositionally biased region" description="Low complexity" evidence="4">
    <location>
        <begin position="611"/>
        <end position="622"/>
    </location>
</feature>
<dbReference type="SMART" id="SM00388">
    <property type="entry name" value="HisKA"/>
    <property type="match status" value="1"/>
</dbReference>
<dbReference type="CDD" id="cd00082">
    <property type="entry name" value="HisKA"/>
    <property type="match status" value="1"/>
</dbReference>
<dbReference type="Pfam" id="PF02518">
    <property type="entry name" value="HATPase_c"/>
    <property type="match status" value="1"/>
</dbReference>
<dbReference type="AlphaFoldDB" id="A0A0G2ENC3"/>
<keyword evidence="2" id="KW-0902">Two-component regulatory system</keyword>
<dbReference type="GO" id="GO:0000155">
    <property type="term" value="F:phosphorelay sensor kinase activity"/>
    <property type="evidence" value="ECO:0007669"/>
    <property type="project" value="InterPro"/>
</dbReference>
<keyword evidence="8" id="KW-1185">Reference proteome</keyword>
<accession>A0A0G2ENC3</accession>
<dbReference type="InterPro" id="IPR036097">
    <property type="entry name" value="HisK_dim/P_sf"/>
</dbReference>
<keyword evidence="7" id="KW-0675">Receptor</keyword>
<evidence type="ECO:0000313" key="8">
    <source>
        <dbReference type="Proteomes" id="UP000053317"/>
    </source>
</evidence>
<dbReference type="EMBL" id="LCWF01000064">
    <property type="protein sequence ID" value="KKY23824.1"/>
    <property type="molecule type" value="Genomic_DNA"/>
</dbReference>
<dbReference type="CDD" id="cd17546">
    <property type="entry name" value="REC_hyHK_CKI1_RcsC-like"/>
    <property type="match status" value="1"/>
</dbReference>
<gene>
    <name evidence="7" type="ORF">UCRPC4_g02637</name>
</gene>
<dbReference type="Pfam" id="PF00072">
    <property type="entry name" value="Response_reg"/>
    <property type="match status" value="1"/>
</dbReference>
<evidence type="ECO:0000259" key="6">
    <source>
        <dbReference type="PROSITE" id="PS50110"/>
    </source>
</evidence>
<dbReference type="SMART" id="SM00448">
    <property type="entry name" value="REC"/>
    <property type="match status" value="1"/>
</dbReference>
<dbReference type="SUPFAM" id="SSF47384">
    <property type="entry name" value="Homodimeric domain of signal transducing histidine kinase"/>
    <property type="match status" value="1"/>
</dbReference>
<dbReference type="Gene3D" id="3.30.565.10">
    <property type="entry name" value="Histidine kinase-like ATPase, C-terminal domain"/>
    <property type="match status" value="1"/>
</dbReference>
<feature type="region of interest" description="Disordered" evidence="4">
    <location>
        <begin position="610"/>
        <end position="636"/>
    </location>
</feature>
<dbReference type="InterPro" id="IPR003594">
    <property type="entry name" value="HATPase_dom"/>
</dbReference>
<comment type="caution">
    <text evidence="7">The sequence shown here is derived from an EMBL/GenBank/DDBJ whole genome shotgun (WGS) entry which is preliminary data.</text>
</comment>
<dbReference type="PROSITE" id="PS50109">
    <property type="entry name" value="HIS_KIN"/>
    <property type="match status" value="1"/>
</dbReference>